<keyword evidence="4" id="KW-1185">Reference proteome</keyword>
<evidence type="ECO:0000313" key="4">
    <source>
        <dbReference type="Proteomes" id="UP000659388"/>
    </source>
</evidence>
<comment type="caution">
    <text evidence="3">The sequence shown here is derived from an EMBL/GenBank/DDBJ whole genome shotgun (WGS) entry which is preliminary data.</text>
</comment>
<dbReference type="AlphaFoldDB" id="A0A937FCJ1"/>
<name>A0A937FCJ1_9BACT</name>
<feature type="transmembrane region" description="Helical" evidence="2">
    <location>
        <begin position="43"/>
        <end position="61"/>
    </location>
</feature>
<evidence type="ECO:0000256" key="2">
    <source>
        <dbReference type="SAM" id="Phobius"/>
    </source>
</evidence>
<dbReference type="Proteomes" id="UP000659388">
    <property type="component" value="Unassembled WGS sequence"/>
</dbReference>
<sequence>MKDRLDDFIKDNRDEFNDQEPSHRVWEAVEAQLPLKKQRNYQWIWKAAAIVFFLSSVYLLIRLEAVDQPRYVADNSLTKEFKSVESFYFQEISEKKGLIYDFESKSSSVDDDFEQDLKKLDAMYEVLKEELMQNPSKKVVDALILNLLVRVDILNSQLEKLDQVKNEKENEETKSA</sequence>
<evidence type="ECO:0000256" key="1">
    <source>
        <dbReference type="SAM" id="Coils"/>
    </source>
</evidence>
<evidence type="ECO:0008006" key="5">
    <source>
        <dbReference type="Google" id="ProtNLM"/>
    </source>
</evidence>
<reference evidence="3" key="1">
    <citation type="submission" date="2021-01" db="EMBL/GenBank/DDBJ databases">
        <title>Fulvivirga kasyanovii gen. nov., sp nov., a novel member of the phylum Bacteroidetes isolated from seawater in a mussel farm.</title>
        <authorList>
            <person name="Zhao L.-H."/>
            <person name="Wang Z.-J."/>
        </authorList>
    </citation>
    <scope>NUCLEOTIDE SEQUENCE</scope>
    <source>
        <strain evidence="3">2943</strain>
    </source>
</reference>
<evidence type="ECO:0000313" key="3">
    <source>
        <dbReference type="EMBL" id="MBL3658694.1"/>
    </source>
</evidence>
<dbReference type="EMBL" id="JAESIY010000015">
    <property type="protein sequence ID" value="MBL3658694.1"/>
    <property type="molecule type" value="Genomic_DNA"/>
</dbReference>
<keyword evidence="2" id="KW-0812">Transmembrane</keyword>
<feature type="coiled-coil region" evidence="1">
    <location>
        <begin position="110"/>
        <end position="174"/>
    </location>
</feature>
<organism evidence="3 4">
    <name type="scientific">Fulvivirga sediminis</name>
    <dbReference type="NCBI Taxonomy" id="2803949"/>
    <lineage>
        <taxon>Bacteria</taxon>
        <taxon>Pseudomonadati</taxon>
        <taxon>Bacteroidota</taxon>
        <taxon>Cytophagia</taxon>
        <taxon>Cytophagales</taxon>
        <taxon>Fulvivirgaceae</taxon>
        <taxon>Fulvivirga</taxon>
    </lineage>
</organism>
<gene>
    <name evidence="3" type="ORF">JL102_21265</name>
</gene>
<keyword evidence="2" id="KW-0472">Membrane</keyword>
<accession>A0A937FCJ1</accession>
<keyword evidence="2" id="KW-1133">Transmembrane helix</keyword>
<dbReference type="RefSeq" id="WP_202246487.1">
    <property type="nucleotide sequence ID" value="NZ_JAESIY010000015.1"/>
</dbReference>
<keyword evidence="1" id="KW-0175">Coiled coil</keyword>
<protein>
    <recommendedName>
        <fullName evidence="5">Anti-sigma factor</fullName>
    </recommendedName>
</protein>
<proteinExistence type="predicted"/>